<dbReference type="AlphaFoldDB" id="A0A8J2X129"/>
<reference evidence="1" key="1">
    <citation type="submission" date="2021-11" db="EMBL/GenBank/DDBJ databases">
        <authorList>
            <consortium name="Genoscope - CEA"/>
            <person name="William W."/>
        </authorList>
    </citation>
    <scope>NUCLEOTIDE SEQUENCE</scope>
</reference>
<evidence type="ECO:0000313" key="2">
    <source>
        <dbReference type="Proteomes" id="UP000789595"/>
    </source>
</evidence>
<dbReference type="Proteomes" id="UP000789595">
    <property type="component" value="Unassembled WGS sequence"/>
</dbReference>
<gene>
    <name evidence="1" type="ORF">PECAL_4P15930</name>
</gene>
<accession>A0A8J2X129</accession>
<organism evidence="1 2">
    <name type="scientific">Pelagomonas calceolata</name>
    <dbReference type="NCBI Taxonomy" id="35677"/>
    <lineage>
        <taxon>Eukaryota</taxon>
        <taxon>Sar</taxon>
        <taxon>Stramenopiles</taxon>
        <taxon>Ochrophyta</taxon>
        <taxon>Pelagophyceae</taxon>
        <taxon>Pelagomonadales</taxon>
        <taxon>Pelagomonadaceae</taxon>
        <taxon>Pelagomonas</taxon>
    </lineage>
</organism>
<dbReference type="EMBL" id="CAKKNE010000004">
    <property type="protein sequence ID" value="CAH0374320.1"/>
    <property type="molecule type" value="Genomic_DNA"/>
</dbReference>
<name>A0A8J2X129_9STRA</name>
<evidence type="ECO:0000313" key="1">
    <source>
        <dbReference type="EMBL" id="CAH0374320.1"/>
    </source>
</evidence>
<comment type="caution">
    <text evidence="1">The sequence shown here is derived from an EMBL/GenBank/DDBJ whole genome shotgun (WGS) entry which is preliminary data.</text>
</comment>
<protein>
    <submittedName>
        <fullName evidence="1">Uncharacterized protein</fullName>
    </submittedName>
</protein>
<proteinExistence type="predicted"/>
<keyword evidence="2" id="KW-1185">Reference proteome</keyword>
<sequence>MDAGTTAAAEGVVSALSKGDADIHTRLLSCVRGRCQQSVTKCVGKSGPCDQRAAMRSARAECRPLREAVMAAARESVCLPYVDRMRPALLRQCGGDASLVETRVAELIAGCAAAEAKKDPQLGDCVAAAFRKAQAVCAARECRGAVAACAARLCDVHVSGDG</sequence>